<dbReference type="Gene3D" id="1.10.10.10">
    <property type="entry name" value="Winged helix-like DNA-binding domain superfamily/Winged helix DNA-binding domain"/>
    <property type="match status" value="1"/>
</dbReference>
<dbReference type="InterPro" id="IPR036390">
    <property type="entry name" value="WH_DNA-bd_sf"/>
</dbReference>
<accession>A0A328U538</accession>
<keyword evidence="1" id="KW-0805">Transcription regulation</keyword>
<keyword evidence="6" id="KW-1185">Reference proteome</keyword>
<gene>
    <name evidence="5" type="ORF">DL346_11515</name>
</gene>
<feature type="domain" description="HTH marR-type" evidence="4">
    <location>
        <begin position="26"/>
        <end position="162"/>
    </location>
</feature>
<dbReference type="OrthoDB" id="3254893at2"/>
<organism evidence="5 6">
    <name type="scientific">Paenibacillus montanisoli</name>
    <dbReference type="NCBI Taxonomy" id="2081970"/>
    <lineage>
        <taxon>Bacteria</taxon>
        <taxon>Bacillati</taxon>
        <taxon>Bacillota</taxon>
        <taxon>Bacilli</taxon>
        <taxon>Bacillales</taxon>
        <taxon>Paenibacillaceae</taxon>
        <taxon>Paenibacillus</taxon>
    </lineage>
</organism>
<name>A0A328U538_9BACL</name>
<dbReference type="InterPro" id="IPR000835">
    <property type="entry name" value="HTH_MarR-typ"/>
</dbReference>
<dbReference type="InterPro" id="IPR023187">
    <property type="entry name" value="Tscrpt_reg_MarR-type_CS"/>
</dbReference>
<dbReference type="PRINTS" id="PR00598">
    <property type="entry name" value="HTHMARR"/>
</dbReference>
<dbReference type="Proteomes" id="UP000249260">
    <property type="component" value="Unassembled WGS sequence"/>
</dbReference>
<dbReference type="PANTHER" id="PTHR42756">
    <property type="entry name" value="TRANSCRIPTIONAL REGULATOR, MARR"/>
    <property type="match status" value="1"/>
</dbReference>
<evidence type="ECO:0000256" key="2">
    <source>
        <dbReference type="ARBA" id="ARBA00023125"/>
    </source>
</evidence>
<dbReference type="RefSeq" id="WP_112882269.1">
    <property type="nucleotide sequence ID" value="NZ_QLUW01000002.1"/>
</dbReference>
<evidence type="ECO:0000259" key="4">
    <source>
        <dbReference type="PROSITE" id="PS50995"/>
    </source>
</evidence>
<dbReference type="AlphaFoldDB" id="A0A328U538"/>
<protein>
    <recommendedName>
        <fullName evidence="4">HTH marR-type domain-containing protein</fullName>
    </recommendedName>
</protein>
<dbReference type="SMART" id="SM00347">
    <property type="entry name" value="HTH_MARR"/>
    <property type="match status" value="1"/>
</dbReference>
<keyword evidence="2" id="KW-0238">DNA-binding</keyword>
<dbReference type="Pfam" id="PF01047">
    <property type="entry name" value="MarR"/>
    <property type="match status" value="1"/>
</dbReference>
<dbReference type="SUPFAM" id="SSF46785">
    <property type="entry name" value="Winged helix' DNA-binding domain"/>
    <property type="match status" value="1"/>
</dbReference>
<evidence type="ECO:0000256" key="3">
    <source>
        <dbReference type="ARBA" id="ARBA00023163"/>
    </source>
</evidence>
<evidence type="ECO:0000313" key="6">
    <source>
        <dbReference type="Proteomes" id="UP000249260"/>
    </source>
</evidence>
<dbReference type="PROSITE" id="PS01117">
    <property type="entry name" value="HTH_MARR_1"/>
    <property type="match status" value="1"/>
</dbReference>
<reference evidence="5 6" key="1">
    <citation type="submission" date="2018-06" db="EMBL/GenBank/DDBJ databases">
        <title>Paenibacillus montanisoli sp. nov., isolated from mountain area soil.</title>
        <authorList>
            <person name="Wu M."/>
        </authorList>
    </citation>
    <scope>NUCLEOTIDE SEQUENCE [LARGE SCALE GENOMIC DNA]</scope>
    <source>
        <strain evidence="5 6">RA17</strain>
    </source>
</reference>
<dbReference type="PANTHER" id="PTHR42756:SF1">
    <property type="entry name" value="TRANSCRIPTIONAL REPRESSOR OF EMRAB OPERON"/>
    <property type="match status" value="1"/>
</dbReference>
<keyword evidence="3" id="KW-0804">Transcription</keyword>
<dbReference type="GO" id="GO:0003700">
    <property type="term" value="F:DNA-binding transcription factor activity"/>
    <property type="evidence" value="ECO:0007669"/>
    <property type="project" value="InterPro"/>
</dbReference>
<comment type="caution">
    <text evidence="5">The sequence shown here is derived from an EMBL/GenBank/DDBJ whole genome shotgun (WGS) entry which is preliminary data.</text>
</comment>
<evidence type="ECO:0000256" key="1">
    <source>
        <dbReference type="ARBA" id="ARBA00023015"/>
    </source>
</evidence>
<dbReference type="GO" id="GO:0003677">
    <property type="term" value="F:DNA binding"/>
    <property type="evidence" value="ECO:0007669"/>
    <property type="project" value="UniProtKB-KW"/>
</dbReference>
<dbReference type="EMBL" id="QLUW01000002">
    <property type="protein sequence ID" value="RAP76045.1"/>
    <property type="molecule type" value="Genomic_DNA"/>
</dbReference>
<sequence>MNRQAKLPVQIGGRTIKEPDGKDKKIAELQLLMERFAHRSKKRMKALEHPYNLANGHIFILMYLNNTELCRVNDIVKFLGVTSGAATGLTDKLVSLGLIERNRPEDDRRVVQLSLTDKGKETLEIIRRQRMEWFTDLVGRLEEEKLDLVMDAFTILLDVLEEK</sequence>
<dbReference type="InterPro" id="IPR036388">
    <property type="entry name" value="WH-like_DNA-bd_sf"/>
</dbReference>
<dbReference type="PROSITE" id="PS50995">
    <property type="entry name" value="HTH_MARR_2"/>
    <property type="match status" value="1"/>
</dbReference>
<proteinExistence type="predicted"/>
<evidence type="ECO:0000313" key="5">
    <source>
        <dbReference type="EMBL" id="RAP76045.1"/>
    </source>
</evidence>